<dbReference type="PANTHER" id="PTHR43821:SF1">
    <property type="entry name" value="NAD(P)H NITROREDUCTASE YDJA-RELATED"/>
    <property type="match status" value="1"/>
</dbReference>
<dbReference type="AlphaFoldDB" id="A0A1Y5TXD1"/>
<evidence type="ECO:0000256" key="4">
    <source>
        <dbReference type="ARBA" id="ARBA00022857"/>
    </source>
</evidence>
<feature type="binding site" evidence="8">
    <location>
        <position position="39"/>
    </location>
    <ligand>
        <name>FMN</name>
        <dbReference type="ChEBI" id="CHEBI:58210"/>
        <note>ligand shared between dimeric partners</note>
    </ligand>
</feature>
<dbReference type="CDD" id="cd02135">
    <property type="entry name" value="YdjA-like"/>
    <property type="match status" value="1"/>
</dbReference>
<accession>A0A1Y5TXD1</accession>
<evidence type="ECO:0000313" key="11">
    <source>
        <dbReference type="EMBL" id="SLN74786.1"/>
    </source>
</evidence>
<dbReference type="Pfam" id="PF00881">
    <property type="entry name" value="Nitroreductase"/>
    <property type="match status" value="1"/>
</dbReference>
<dbReference type="GO" id="GO:0016491">
    <property type="term" value="F:oxidoreductase activity"/>
    <property type="evidence" value="ECO:0007669"/>
    <property type="project" value="UniProtKB-UniRule"/>
</dbReference>
<keyword evidence="2 7" id="KW-0285">Flavoprotein</keyword>
<evidence type="ECO:0000256" key="2">
    <source>
        <dbReference type="ARBA" id="ARBA00022630"/>
    </source>
</evidence>
<feature type="region of interest" description="Disordered" evidence="9">
    <location>
        <begin position="1"/>
        <end position="22"/>
    </location>
</feature>
<dbReference type="OrthoDB" id="9804207at2"/>
<keyword evidence="4 7" id="KW-0521">NADP</keyword>
<name>A0A1Y5TXD1_9PROT</name>
<dbReference type="NCBIfam" id="NF008088">
    <property type="entry name" value="PRK10828.1"/>
    <property type="match status" value="1"/>
</dbReference>
<dbReference type="InterPro" id="IPR029479">
    <property type="entry name" value="Nitroreductase"/>
</dbReference>
<dbReference type="EMBL" id="FWFR01000003">
    <property type="protein sequence ID" value="SLN74786.1"/>
    <property type="molecule type" value="Genomic_DNA"/>
</dbReference>
<evidence type="ECO:0000256" key="7">
    <source>
        <dbReference type="PIRNR" id="PIRNR000232"/>
    </source>
</evidence>
<keyword evidence="12" id="KW-1185">Reference proteome</keyword>
<reference evidence="11 12" key="1">
    <citation type="submission" date="2017-03" db="EMBL/GenBank/DDBJ databases">
        <authorList>
            <person name="Afonso C.L."/>
            <person name="Miller P.J."/>
            <person name="Scott M.A."/>
            <person name="Spackman E."/>
            <person name="Goraichik I."/>
            <person name="Dimitrov K.M."/>
            <person name="Suarez D.L."/>
            <person name="Swayne D.E."/>
        </authorList>
    </citation>
    <scope>NUCLEOTIDE SEQUENCE [LARGE SCALE GENOMIC DNA]</scope>
    <source>
        <strain evidence="11 12">CECT 7691</strain>
    </source>
</reference>
<dbReference type="EC" id="1.-.-.-" evidence="7"/>
<dbReference type="InterPro" id="IPR000415">
    <property type="entry name" value="Nitroreductase-like"/>
</dbReference>
<gene>
    <name evidence="11" type="primary">ydjA</name>
    <name evidence="11" type="ORF">OCH7691_03806</name>
</gene>
<feature type="binding site" description="in other chain" evidence="8">
    <location>
        <begin position="133"/>
        <end position="135"/>
    </location>
    <ligand>
        <name>FMN</name>
        <dbReference type="ChEBI" id="CHEBI:58210"/>
        <note>ligand shared between dimeric partners</note>
    </ligand>
</feature>
<dbReference type="SUPFAM" id="SSF55469">
    <property type="entry name" value="FMN-dependent nitroreductase-like"/>
    <property type="match status" value="1"/>
</dbReference>
<dbReference type="PANTHER" id="PTHR43821">
    <property type="entry name" value="NAD(P)H NITROREDUCTASE YDJA-RELATED"/>
    <property type="match status" value="1"/>
</dbReference>
<keyword evidence="3 7" id="KW-0288">FMN</keyword>
<dbReference type="RefSeq" id="WP_085885110.1">
    <property type="nucleotide sequence ID" value="NZ_FWFR01000003.1"/>
</dbReference>
<evidence type="ECO:0000256" key="5">
    <source>
        <dbReference type="ARBA" id="ARBA00023002"/>
    </source>
</evidence>
<evidence type="ECO:0000313" key="12">
    <source>
        <dbReference type="Proteomes" id="UP000193200"/>
    </source>
</evidence>
<evidence type="ECO:0000259" key="10">
    <source>
        <dbReference type="Pfam" id="PF00881"/>
    </source>
</evidence>
<dbReference type="InterPro" id="IPR052530">
    <property type="entry name" value="NAD(P)H_nitroreductase"/>
</dbReference>
<dbReference type="PIRSF" id="PIRSF000232">
    <property type="entry name" value="YdjA"/>
    <property type="match status" value="1"/>
</dbReference>
<evidence type="ECO:0000256" key="8">
    <source>
        <dbReference type="PIRSR" id="PIRSR000232-1"/>
    </source>
</evidence>
<dbReference type="Proteomes" id="UP000193200">
    <property type="component" value="Unassembled WGS sequence"/>
</dbReference>
<evidence type="ECO:0000256" key="1">
    <source>
        <dbReference type="ARBA" id="ARBA00007118"/>
    </source>
</evidence>
<dbReference type="InterPro" id="IPR026021">
    <property type="entry name" value="YdjA-like"/>
</dbReference>
<feature type="domain" description="Nitroreductase" evidence="10">
    <location>
        <begin position="9"/>
        <end position="163"/>
    </location>
</feature>
<comment type="cofactor">
    <cofactor evidence="8">
        <name>FMN</name>
        <dbReference type="ChEBI" id="CHEBI:58210"/>
    </cofactor>
    <text evidence="8">Binds 1 FMN per subunit.</text>
</comment>
<keyword evidence="6 7" id="KW-0520">NAD</keyword>
<evidence type="ECO:0000256" key="3">
    <source>
        <dbReference type="ARBA" id="ARBA00022643"/>
    </source>
</evidence>
<dbReference type="InParanoid" id="A0A1Y5TXD1"/>
<keyword evidence="5 7" id="KW-0560">Oxidoreductase</keyword>
<sequence>MDAITALMTRASHSRLTEPGPDDDALSTILGAAMTAPDHGRLRPWRFLVFRGEGLVRLGDIFAEAHAARDPDALPAAVEKARGKPLRAPVVIAVIAKVQENGKIPAVEQVLSAGAAAQNMLLAAHALGWGAMWRTGAPAYDETVRRALSVNGAEAIVGYLYLGTPKGEAAPERPDPAEFVEYWTGA</sequence>
<evidence type="ECO:0000256" key="6">
    <source>
        <dbReference type="ARBA" id="ARBA00023027"/>
    </source>
</evidence>
<feature type="binding site" description="in other chain" evidence="8">
    <location>
        <begin position="10"/>
        <end position="12"/>
    </location>
    <ligand>
        <name>FMN</name>
        <dbReference type="ChEBI" id="CHEBI:58210"/>
        <note>ligand shared between dimeric partners</note>
    </ligand>
</feature>
<dbReference type="FunCoup" id="A0A1Y5TXD1">
    <property type="interactions" value="118"/>
</dbReference>
<evidence type="ECO:0000256" key="9">
    <source>
        <dbReference type="SAM" id="MobiDB-lite"/>
    </source>
</evidence>
<protein>
    <recommendedName>
        <fullName evidence="7">Putative NAD(P)H nitroreductase</fullName>
        <ecNumber evidence="7">1.-.-.-</ecNumber>
    </recommendedName>
</protein>
<proteinExistence type="inferred from homology"/>
<organism evidence="11 12">
    <name type="scientific">Oceanibacterium hippocampi</name>
    <dbReference type="NCBI Taxonomy" id="745714"/>
    <lineage>
        <taxon>Bacteria</taxon>
        <taxon>Pseudomonadati</taxon>
        <taxon>Pseudomonadota</taxon>
        <taxon>Alphaproteobacteria</taxon>
        <taxon>Sneathiellales</taxon>
        <taxon>Sneathiellaceae</taxon>
        <taxon>Oceanibacterium</taxon>
    </lineage>
</organism>
<comment type="similarity">
    <text evidence="1 7">Belongs to the nitroreductase family.</text>
</comment>
<dbReference type="Gene3D" id="3.40.109.10">
    <property type="entry name" value="NADH Oxidase"/>
    <property type="match status" value="1"/>
</dbReference>